<keyword evidence="1" id="KW-0812">Transmembrane</keyword>
<dbReference type="AlphaFoldDB" id="A0AAE3JRM8"/>
<name>A0AAE3JRM8_9FLAO</name>
<accession>A0AAE3JRM8</accession>
<proteinExistence type="predicted"/>
<feature type="transmembrane region" description="Helical" evidence="1">
    <location>
        <begin position="113"/>
        <end position="138"/>
    </location>
</feature>
<dbReference type="Proteomes" id="UP001200642">
    <property type="component" value="Unassembled WGS sequence"/>
</dbReference>
<comment type="caution">
    <text evidence="2">The sequence shown here is derived from an EMBL/GenBank/DDBJ whole genome shotgun (WGS) entry which is preliminary data.</text>
</comment>
<feature type="transmembrane region" description="Helical" evidence="1">
    <location>
        <begin position="43"/>
        <end position="63"/>
    </location>
</feature>
<evidence type="ECO:0000313" key="3">
    <source>
        <dbReference type="Proteomes" id="UP001200642"/>
    </source>
</evidence>
<keyword evidence="1" id="KW-0472">Membrane</keyword>
<protein>
    <submittedName>
        <fullName evidence="2">Uncharacterized protein</fullName>
    </submittedName>
</protein>
<dbReference type="RefSeq" id="WP_317902675.1">
    <property type="nucleotide sequence ID" value="NZ_JAIRBC010000017.1"/>
</dbReference>
<feature type="transmembrane region" description="Helical" evidence="1">
    <location>
        <begin position="75"/>
        <end position="93"/>
    </location>
</feature>
<evidence type="ECO:0000256" key="1">
    <source>
        <dbReference type="SAM" id="Phobius"/>
    </source>
</evidence>
<keyword evidence="3" id="KW-1185">Reference proteome</keyword>
<organism evidence="2 3">
    <name type="scientific">Cerina litoralis</name>
    <dbReference type="NCBI Taxonomy" id="2874477"/>
    <lineage>
        <taxon>Bacteria</taxon>
        <taxon>Pseudomonadati</taxon>
        <taxon>Bacteroidota</taxon>
        <taxon>Flavobacteriia</taxon>
        <taxon>Flavobacteriales</taxon>
        <taxon>Flavobacteriaceae</taxon>
        <taxon>Cerina</taxon>
    </lineage>
</organism>
<sequence>MHKIIKIVLIVLGLLGTLLWFLLPGSDVPASEASQNSAMNLMFVMTYVLLAIAIIASLLFALAKLFSSPESLKKTLLTLAGFVVVVVVAYVFASGSDVDIAGLAKNGIHTTEGTVKAIGAGLNVFLILTLVAVVLMVIPGVKGLFSK</sequence>
<gene>
    <name evidence="2" type="ORF">K8352_12295</name>
</gene>
<keyword evidence="1" id="KW-1133">Transmembrane helix</keyword>
<reference evidence="2" key="1">
    <citation type="submission" date="2023-02" db="EMBL/GenBank/DDBJ databases">
        <title>Genome of Flavobacteriaceae gen. nov. sp. strain F89.</title>
        <authorList>
            <person name="Wang Y."/>
        </authorList>
    </citation>
    <scope>NUCLEOTIDE SEQUENCE</scope>
    <source>
        <strain evidence="2">F89</strain>
    </source>
</reference>
<evidence type="ECO:0000313" key="2">
    <source>
        <dbReference type="EMBL" id="MCG2461533.1"/>
    </source>
</evidence>
<dbReference type="EMBL" id="JAIRBC010000017">
    <property type="protein sequence ID" value="MCG2461533.1"/>
    <property type="molecule type" value="Genomic_DNA"/>
</dbReference>